<proteinExistence type="inferred from homology"/>
<comment type="subcellular location">
    <subcellularLocation>
        <location evidence="3">Cytoplasm</location>
    </subcellularLocation>
</comment>
<dbReference type="STRING" id="317619.GCA_000332315_01525"/>
<dbReference type="eggNOG" id="COG1162">
    <property type="taxonomic scope" value="Bacteria"/>
</dbReference>
<dbReference type="GO" id="GO:0005525">
    <property type="term" value="F:GTP binding"/>
    <property type="evidence" value="ECO:0007669"/>
    <property type="project" value="UniProtKB-UniRule"/>
</dbReference>
<dbReference type="Gene3D" id="3.40.50.300">
    <property type="entry name" value="P-loop containing nucleotide triphosphate hydrolases"/>
    <property type="match status" value="1"/>
</dbReference>
<evidence type="ECO:0000256" key="2">
    <source>
        <dbReference type="ARBA" id="ARBA00023134"/>
    </source>
</evidence>
<dbReference type="GO" id="GO:0046872">
    <property type="term" value="F:metal ion binding"/>
    <property type="evidence" value="ECO:0007669"/>
    <property type="project" value="UniProtKB-KW"/>
</dbReference>
<accession>A0A0M2PPW8</accession>
<keyword evidence="3" id="KW-0699">rRNA-binding</keyword>
<name>A0A0M2PPW8_PROHO</name>
<keyword evidence="1 3" id="KW-0547">Nucleotide-binding</keyword>
<feature type="binding site" evidence="3">
    <location>
        <position position="311"/>
    </location>
    <ligand>
        <name>Zn(2+)</name>
        <dbReference type="ChEBI" id="CHEBI:29105"/>
    </ligand>
</feature>
<keyword evidence="3" id="KW-0690">Ribosome biogenesis</keyword>
<dbReference type="NCBIfam" id="TIGR00157">
    <property type="entry name" value="ribosome small subunit-dependent GTPase A"/>
    <property type="match status" value="1"/>
</dbReference>
<feature type="binding site" evidence="3">
    <location>
        <begin position="221"/>
        <end position="229"/>
    </location>
    <ligand>
        <name>GTP</name>
        <dbReference type="ChEBI" id="CHEBI:37565"/>
    </ligand>
</feature>
<organism evidence="7 8">
    <name type="scientific">Prochlorothrix hollandica PCC 9006 = CALU 1027</name>
    <dbReference type="NCBI Taxonomy" id="317619"/>
    <lineage>
        <taxon>Bacteria</taxon>
        <taxon>Bacillati</taxon>
        <taxon>Cyanobacteriota</taxon>
        <taxon>Cyanophyceae</taxon>
        <taxon>Prochlorotrichales</taxon>
        <taxon>Prochlorotrichaceae</taxon>
        <taxon>Prochlorothrix</taxon>
    </lineage>
</organism>
<dbReference type="GO" id="GO:0042274">
    <property type="term" value="P:ribosomal small subunit biogenesis"/>
    <property type="evidence" value="ECO:0007669"/>
    <property type="project" value="UniProtKB-UniRule"/>
</dbReference>
<dbReference type="InterPro" id="IPR004881">
    <property type="entry name" value="Ribosome_biogen_GTPase_RsgA"/>
</dbReference>
<evidence type="ECO:0000256" key="3">
    <source>
        <dbReference type="HAMAP-Rule" id="MF_01820"/>
    </source>
</evidence>
<keyword evidence="3" id="KW-0963">Cytoplasm</keyword>
<comment type="function">
    <text evidence="3">One of several proteins that assist in the late maturation steps of the functional core of the 30S ribosomal subunit. Helps release RbfA from mature subunits. May play a role in the assembly of ribosomal proteins into the subunit. Circularly permuted GTPase that catalyzes slow GTP hydrolysis, GTPase activity is stimulated by the 30S ribosomal subunit.</text>
</comment>
<keyword evidence="2 3" id="KW-0342">GTP-binding</keyword>
<keyword evidence="8" id="KW-1185">Reference proteome</keyword>
<feature type="domain" description="CP-type G" evidence="6">
    <location>
        <begin position="121"/>
        <end position="279"/>
    </location>
</feature>
<feature type="domain" description="EngC GTPase" evidence="5">
    <location>
        <begin position="130"/>
        <end position="277"/>
    </location>
</feature>
<dbReference type="InterPro" id="IPR027417">
    <property type="entry name" value="P-loop_NTPase"/>
</dbReference>
<evidence type="ECO:0000313" key="7">
    <source>
        <dbReference type="EMBL" id="KKI98610.1"/>
    </source>
</evidence>
<dbReference type="RefSeq" id="WP_044076525.1">
    <property type="nucleotide sequence ID" value="NZ_KB235936.1"/>
</dbReference>
<dbReference type="Gene3D" id="1.10.40.50">
    <property type="entry name" value="Probable gtpase engc, domain 3"/>
    <property type="match status" value="1"/>
</dbReference>
<feature type="binding site" evidence="3">
    <location>
        <position position="309"/>
    </location>
    <ligand>
        <name>Zn(2+)</name>
        <dbReference type="ChEBI" id="CHEBI:29105"/>
    </ligand>
</feature>
<comment type="caution">
    <text evidence="7">The sequence shown here is derived from an EMBL/GenBank/DDBJ whole genome shotgun (WGS) entry which is preliminary data.</text>
</comment>
<dbReference type="InterPro" id="IPR010914">
    <property type="entry name" value="RsgA_GTPase_dom"/>
</dbReference>
<reference evidence="7" key="1">
    <citation type="submission" date="2012-04" db="EMBL/GenBank/DDBJ databases">
        <authorList>
            <person name="Borisov I.G."/>
            <person name="Ivanikova N.V."/>
            <person name="Pinevich A.V."/>
        </authorList>
    </citation>
    <scope>NUCLEOTIDE SEQUENCE</scope>
    <source>
        <strain evidence="7">CALU 1027</strain>
    </source>
</reference>
<comment type="subunit">
    <text evidence="3">Monomer. Associates with 30S ribosomal subunit, binds 16S rRNA.</text>
</comment>
<dbReference type="EMBL" id="AJTX02000007">
    <property type="protein sequence ID" value="KKI98610.1"/>
    <property type="molecule type" value="Genomic_DNA"/>
</dbReference>
<dbReference type="Proteomes" id="UP000034681">
    <property type="component" value="Unassembled WGS sequence"/>
</dbReference>
<dbReference type="PROSITE" id="PS50936">
    <property type="entry name" value="ENGC_GTPASE"/>
    <property type="match status" value="1"/>
</dbReference>
<feature type="compositionally biased region" description="Basic residues" evidence="4">
    <location>
        <begin position="370"/>
        <end position="385"/>
    </location>
</feature>
<dbReference type="HAMAP" id="MF_01820">
    <property type="entry name" value="GTPase_RsgA"/>
    <property type="match status" value="1"/>
</dbReference>
<gene>
    <name evidence="3" type="primary">rsgA</name>
    <name evidence="7" type="ORF">PROH_17150</name>
</gene>
<feature type="region of interest" description="Disordered" evidence="4">
    <location>
        <begin position="339"/>
        <end position="404"/>
    </location>
</feature>
<sequence length="404" mass="44538">MRGGDGPAPESSPLLGTVVAVQANYYRVALDPEVNPGVNPEVNPGVNPGTGLAADPGLKPGIDLDSPDRPLSPIGGCCLLCTRRSRLKKLGQRVMVGDRVQVEEPDWQGLRGAIAAILPRSTVLDRPPMANANQILLVFALAEPTLDPHQLSRFLVKAESTGLPVALALSKRDLVSLQEQEAWYQRLQGWGYHPLFFSLYDSSSLKPLLAQLAQRITIVAGPSGVGKSSLINALVPRLDLRVGAVSGKLGRGRHTTRHVELFALAQGGLLADSPGFNQPELDCSALELGHYFPEIRQRLAQQSCQFNDCLHGDEPHCGVGREWDRYDDYQTLLHEVQIQDQAKDRHREPDAMLKPKDQGEGQVDYEPRLAQKKYRRESRRSRRQSLHTFKGSPTDWTELDHGDS</sequence>
<dbReference type="CDD" id="cd01854">
    <property type="entry name" value="YjeQ_EngC"/>
    <property type="match status" value="1"/>
</dbReference>
<feature type="compositionally biased region" description="Basic and acidic residues" evidence="4">
    <location>
        <begin position="341"/>
        <end position="369"/>
    </location>
</feature>
<evidence type="ECO:0000256" key="4">
    <source>
        <dbReference type="SAM" id="MobiDB-lite"/>
    </source>
</evidence>
<dbReference type="GO" id="GO:0003924">
    <property type="term" value="F:GTPase activity"/>
    <property type="evidence" value="ECO:0007669"/>
    <property type="project" value="UniProtKB-UniRule"/>
</dbReference>
<dbReference type="PROSITE" id="PS51721">
    <property type="entry name" value="G_CP"/>
    <property type="match status" value="1"/>
</dbReference>
<keyword evidence="3" id="KW-0694">RNA-binding</keyword>
<dbReference type="InterPro" id="IPR030378">
    <property type="entry name" value="G_CP_dom"/>
</dbReference>
<dbReference type="PANTHER" id="PTHR32120:SF11">
    <property type="entry name" value="SMALL RIBOSOMAL SUBUNIT BIOGENESIS GTPASE RSGA 1, MITOCHONDRIAL-RELATED"/>
    <property type="match status" value="1"/>
</dbReference>
<evidence type="ECO:0000256" key="1">
    <source>
        <dbReference type="ARBA" id="ARBA00022741"/>
    </source>
</evidence>
<evidence type="ECO:0000259" key="5">
    <source>
        <dbReference type="PROSITE" id="PS50936"/>
    </source>
</evidence>
<dbReference type="GO" id="GO:0019843">
    <property type="term" value="F:rRNA binding"/>
    <property type="evidence" value="ECO:0007669"/>
    <property type="project" value="UniProtKB-KW"/>
</dbReference>
<keyword evidence="3" id="KW-0862">Zinc</keyword>
<feature type="binding site" evidence="3">
    <location>
        <position position="317"/>
    </location>
    <ligand>
        <name>Zn(2+)</name>
        <dbReference type="ChEBI" id="CHEBI:29105"/>
    </ligand>
</feature>
<feature type="binding site" evidence="3">
    <location>
        <position position="304"/>
    </location>
    <ligand>
        <name>Zn(2+)</name>
        <dbReference type="ChEBI" id="CHEBI:29105"/>
    </ligand>
</feature>
<dbReference type="Gene3D" id="2.40.50.140">
    <property type="entry name" value="Nucleic acid-binding proteins"/>
    <property type="match status" value="1"/>
</dbReference>
<dbReference type="NCBIfam" id="NF008932">
    <property type="entry name" value="PRK12289.1"/>
    <property type="match status" value="1"/>
</dbReference>
<evidence type="ECO:0000313" key="8">
    <source>
        <dbReference type="Proteomes" id="UP000034681"/>
    </source>
</evidence>
<dbReference type="PANTHER" id="PTHR32120">
    <property type="entry name" value="SMALL RIBOSOMAL SUBUNIT BIOGENESIS GTPASE RSGA"/>
    <property type="match status" value="1"/>
</dbReference>
<comment type="cofactor">
    <cofactor evidence="3">
        <name>Zn(2+)</name>
        <dbReference type="ChEBI" id="CHEBI:29105"/>
    </cofactor>
    <text evidence="3">Binds 1 zinc ion per subunit.</text>
</comment>
<feature type="binding site" evidence="3">
    <location>
        <begin position="170"/>
        <end position="173"/>
    </location>
    <ligand>
        <name>GTP</name>
        <dbReference type="ChEBI" id="CHEBI:37565"/>
    </ligand>
</feature>
<dbReference type="EC" id="3.6.1.-" evidence="3"/>
<keyword evidence="3" id="KW-0378">Hydrolase</keyword>
<dbReference type="InterPro" id="IPR012340">
    <property type="entry name" value="NA-bd_OB-fold"/>
</dbReference>
<dbReference type="GO" id="GO:0005737">
    <property type="term" value="C:cytoplasm"/>
    <property type="evidence" value="ECO:0007669"/>
    <property type="project" value="UniProtKB-SubCell"/>
</dbReference>
<evidence type="ECO:0000259" key="6">
    <source>
        <dbReference type="PROSITE" id="PS51721"/>
    </source>
</evidence>
<comment type="similarity">
    <text evidence="3">Belongs to the TRAFAC class YlqF/YawG GTPase family. RsgA subfamily.</text>
</comment>
<protein>
    <recommendedName>
        <fullName evidence="3">Small ribosomal subunit biogenesis GTPase RsgA</fullName>
        <ecNumber evidence="3">3.6.1.-</ecNumber>
    </recommendedName>
</protein>
<dbReference type="AlphaFoldDB" id="A0A0M2PPW8"/>
<dbReference type="SUPFAM" id="SSF50249">
    <property type="entry name" value="Nucleic acid-binding proteins"/>
    <property type="match status" value="1"/>
</dbReference>
<dbReference type="Pfam" id="PF03193">
    <property type="entry name" value="RsgA_GTPase"/>
    <property type="match status" value="1"/>
</dbReference>
<dbReference type="OrthoDB" id="9809485at2"/>
<dbReference type="SUPFAM" id="SSF52540">
    <property type="entry name" value="P-loop containing nucleoside triphosphate hydrolases"/>
    <property type="match status" value="1"/>
</dbReference>
<keyword evidence="3" id="KW-0479">Metal-binding</keyword>